<keyword evidence="4" id="KW-0732">Signal</keyword>
<keyword evidence="2" id="KW-0378">Hydrolase</keyword>
<dbReference type="Gene3D" id="2.60.40.10">
    <property type="entry name" value="Immunoglobulins"/>
    <property type="match status" value="1"/>
</dbReference>
<feature type="domain" description="Glycoside hydrolase family 2 immunoglobulin-like beta-sandwich" evidence="5">
    <location>
        <begin position="284"/>
        <end position="414"/>
    </location>
</feature>
<evidence type="ECO:0000313" key="8">
    <source>
        <dbReference type="EMBL" id="OAD46449.1"/>
    </source>
</evidence>
<sequence>MIKKRSLVSICVVLFLCSSLLTLKIHSQEKESDFFAKIGNKVQNKRMSLLEEKKPPILSEIYLPISNGKKNAFKEVKEISTKAELDKELVHLKNKFLPFMAQMAPELKSYRERIYLKEFQWRIETENDQKKFIETLKGGGNWETVSVPHFGAPVGRAVTYYYKKVVITEKMLKDKALFIHFKGVDYKGQVFLNGAFVGSHEGFFAPFEFNISKYAKEGENQLLVKVENDYTTTGFVAPGKGQKFGDKIYGVTGLGYDNFYDGGHQCAAGMGIYQDCYIESRDPVHVNDVFVRPNYNTGEAEIRLEINNYNEDSKPVSFNISLFGQNFKSPKIIDTLIVPTVMHVPGIGDLQKPTDWKKSKVELGYGVNFFKYKIKIPNFKSWSNETPWLYQLQVKVLDKNKQITDTKKQTFGMRSFTMDTVSIPKGQLYFNNKKIRLRGANTMGFLQQDVYKKDWNQLIEDILLAKASNMNFLRTTQRLVQPEIYDYADQLGLMLQTDFPTFGGIRYNKWEESVRQASEMERLVRNHPSTILVTYINERFPNGEGHPHRNMAEAEQYFSLFRAMDEAVHKENPDRVIKIGDGDYDPPTPGLPDNHCYNTWYNGHGLSIGKMHKGYWQWVKPDWYYGCGEFGAEALDPVETMYKYYPKEWLPKDKEDDKNWTANRIFAAQTHKFHYMWYNTQHSLKDWVDASQDHQAWALKTVTEAFRRDNNMITFAVHLFIDAWPAGWMKTIMDVDRNPKKAFFSYRDALKPIIVTSRSDRKHFFSEESIKVESWISNDLNKNPKNYTLKYQFEQKGKIYLSGSIKANVPSNSSAFQGYISFDAPKVKKRTSYILRTAVFNEKGQSVDQSEMVIDVFPKNKLEKEIKKVAFLGDGNGVTNYLKKNLILTDTSQWQKADVIWINDFKQYQKHKVALDKLVELGKKVILYNIPVGNHQIASTKVTVQNTTMGSYNFVSPKTGHIMTKNVQPFDFKMWYDEDAEYITPFLDKIVLSNNLKPILGSGNTNWLEDQGTAMAAGSINVGKGQIIISQIDLLNRIKTNPTARNFVINLLTK</sequence>
<dbReference type="InterPro" id="IPR017853">
    <property type="entry name" value="GH"/>
</dbReference>
<dbReference type="SUPFAM" id="SSF51445">
    <property type="entry name" value="(Trans)glycosidases"/>
    <property type="match status" value="1"/>
</dbReference>
<dbReference type="InterPro" id="IPR006102">
    <property type="entry name" value="Ig-like_GH2"/>
</dbReference>
<dbReference type="InterPro" id="IPR008979">
    <property type="entry name" value="Galactose-bd-like_sf"/>
</dbReference>
<evidence type="ECO:0008006" key="10">
    <source>
        <dbReference type="Google" id="ProtNLM"/>
    </source>
</evidence>
<dbReference type="Pfam" id="PF02837">
    <property type="entry name" value="Glyco_hydro_2_N"/>
    <property type="match status" value="1"/>
</dbReference>
<organism evidence="8 9">
    <name type="scientific">Polaribacter atrinae</name>
    <dbReference type="NCBI Taxonomy" id="1333662"/>
    <lineage>
        <taxon>Bacteria</taxon>
        <taxon>Pseudomonadati</taxon>
        <taxon>Bacteroidota</taxon>
        <taxon>Flavobacteriia</taxon>
        <taxon>Flavobacteriales</taxon>
        <taxon>Flavobacteriaceae</taxon>
    </lineage>
</organism>
<evidence type="ECO:0000256" key="4">
    <source>
        <dbReference type="SAM" id="SignalP"/>
    </source>
</evidence>
<dbReference type="InterPro" id="IPR013783">
    <property type="entry name" value="Ig-like_fold"/>
</dbReference>
<reference evidence="8 9" key="1">
    <citation type="submission" date="2016-02" db="EMBL/GenBank/DDBJ databases">
        <title>Draft genome sequence of Polaribacter atrinae KACC17473.</title>
        <authorList>
            <person name="Shin S.-K."/>
            <person name="Yi H."/>
        </authorList>
    </citation>
    <scope>NUCLEOTIDE SEQUENCE [LARGE SCALE GENOMIC DNA]</scope>
    <source>
        <strain evidence="8 9">KACC 17473</strain>
    </source>
</reference>
<evidence type="ECO:0000256" key="1">
    <source>
        <dbReference type="ARBA" id="ARBA00007401"/>
    </source>
</evidence>
<evidence type="ECO:0000256" key="2">
    <source>
        <dbReference type="ARBA" id="ARBA00022801"/>
    </source>
</evidence>
<comment type="caution">
    <text evidence="8">The sequence shown here is derived from an EMBL/GenBank/DDBJ whole genome shotgun (WGS) entry which is preliminary data.</text>
</comment>
<dbReference type="SUPFAM" id="SSF49303">
    <property type="entry name" value="beta-Galactosidase/glucuronidase domain"/>
    <property type="match status" value="1"/>
</dbReference>
<keyword evidence="9" id="KW-1185">Reference proteome</keyword>
<feature type="chain" id="PRO_5008049894" description="Beta-galactosidase" evidence="4">
    <location>
        <begin position="28"/>
        <end position="1054"/>
    </location>
</feature>
<keyword evidence="3" id="KW-0326">Glycosidase</keyword>
<dbReference type="Proteomes" id="UP000076923">
    <property type="component" value="Unassembled WGS sequence"/>
</dbReference>
<dbReference type="Gene3D" id="3.20.20.80">
    <property type="entry name" value="Glycosidases"/>
    <property type="match status" value="1"/>
</dbReference>
<dbReference type="OrthoDB" id="9801077at2"/>
<dbReference type="Pfam" id="PF00703">
    <property type="entry name" value="Glyco_hydro_2"/>
    <property type="match status" value="1"/>
</dbReference>
<comment type="similarity">
    <text evidence="1">Belongs to the glycosyl hydrolase 2 family.</text>
</comment>
<dbReference type="GO" id="GO:0005975">
    <property type="term" value="P:carbohydrate metabolic process"/>
    <property type="evidence" value="ECO:0007669"/>
    <property type="project" value="InterPro"/>
</dbReference>
<evidence type="ECO:0000259" key="6">
    <source>
        <dbReference type="Pfam" id="PF02836"/>
    </source>
</evidence>
<dbReference type="InterPro" id="IPR006103">
    <property type="entry name" value="Glyco_hydro_2_cat"/>
</dbReference>
<name>A0A176TFB3_9FLAO</name>
<dbReference type="InterPro" id="IPR051913">
    <property type="entry name" value="GH2_Domain-Containing"/>
</dbReference>
<feature type="signal peptide" evidence="4">
    <location>
        <begin position="1"/>
        <end position="27"/>
    </location>
</feature>
<dbReference type="InterPro" id="IPR036156">
    <property type="entry name" value="Beta-gal/glucu_dom_sf"/>
</dbReference>
<dbReference type="PANTHER" id="PTHR42732">
    <property type="entry name" value="BETA-GALACTOSIDASE"/>
    <property type="match status" value="1"/>
</dbReference>
<proteinExistence type="inferred from homology"/>
<evidence type="ECO:0000313" key="9">
    <source>
        <dbReference type="Proteomes" id="UP000076923"/>
    </source>
</evidence>
<feature type="domain" description="Glycosyl hydrolases family 2 sugar binding" evidence="7">
    <location>
        <begin position="158"/>
        <end position="226"/>
    </location>
</feature>
<accession>A0A176TFB3</accession>
<gene>
    <name evidence="8" type="ORF">LPB303_02650</name>
</gene>
<dbReference type="InterPro" id="IPR006104">
    <property type="entry name" value="Glyco_hydro_2_N"/>
</dbReference>
<dbReference type="SUPFAM" id="SSF49785">
    <property type="entry name" value="Galactose-binding domain-like"/>
    <property type="match status" value="1"/>
</dbReference>
<dbReference type="RefSeq" id="WP_082864148.1">
    <property type="nucleotide sequence ID" value="NZ_CP150660.1"/>
</dbReference>
<evidence type="ECO:0000259" key="5">
    <source>
        <dbReference type="Pfam" id="PF00703"/>
    </source>
</evidence>
<feature type="domain" description="Glycoside hydrolase family 2 catalytic" evidence="6">
    <location>
        <begin position="421"/>
        <end position="555"/>
    </location>
</feature>
<evidence type="ECO:0000259" key="7">
    <source>
        <dbReference type="Pfam" id="PF02837"/>
    </source>
</evidence>
<dbReference type="Pfam" id="PF02836">
    <property type="entry name" value="Glyco_hydro_2_C"/>
    <property type="match status" value="1"/>
</dbReference>
<dbReference type="AlphaFoldDB" id="A0A176TFB3"/>
<dbReference type="GO" id="GO:0004553">
    <property type="term" value="F:hydrolase activity, hydrolyzing O-glycosyl compounds"/>
    <property type="evidence" value="ECO:0007669"/>
    <property type="project" value="InterPro"/>
</dbReference>
<dbReference type="PANTHER" id="PTHR42732:SF1">
    <property type="entry name" value="BETA-MANNOSIDASE"/>
    <property type="match status" value="1"/>
</dbReference>
<dbReference type="STRING" id="1333662.LPB303_02650"/>
<evidence type="ECO:0000256" key="3">
    <source>
        <dbReference type="ARBA" id="ARBA00023295"/>
    </source>
</evidence>
<protein>
    <recommendedName>
        <fullName evidence="10">Beta-galactosidase</fullName>
    </recommendedName>
</protein>
<dbReference type="EMBL" id="LVWE01000003">
    <property type="protein sequence ID" value="OAD46449.1"/>
    <property type="molecule type" value="Genomic_DNA"/>
</dbReference>
<dbReference type="Gene3D" id="2.60.120.260">
    <property type="entry name" value="Galactose-binding domain-like"/>
    <property type="match status" value="1"/>
</dbReference>